<feature type="region of interest" description="Disordered" evidence="1">
    <location>
        <begin position="265"/>
        <end position="290"/>
    </location>
</feature>
<dbReference type="SUPFAM" id="SSF101447">
    <property type="entry name" value="Formin homology 2 domain (FH2 domain)"/>
    <property type="match status" value="1"/>
</dbReference>
<dbReference type="PANTHER" id="PTHR36867">
    <property type="entry name" value="MCG131172, ISOFORM CRA_A"/>
    <property type="match status" value="1"/>
</dbReference>
<evidence type="ECO:0000256" key="1">
    <source>
        <dbReference type="SAM" id="MobiDB-lite"/>
    </source>
</evidence>
<gene>
    <name evidence="2" type="ORF">NP493_72g03003</name>
</gene>
<feature type="compositionally biased region" description="Polar residues" evidence="1">
    <location>
        <begin position="332"/>
        <end position="343"/>
    </location>
</feature>
<sequence>MNSSALDLRDFDIAPDSPTSVRNLHLDLDEFDDASQLQHVFCRQMSSVEFEQQGVTETEKALQALVSHLEENPKQYMQILRRRKQEEIENAGMLSFLKARLMSRLRGDQYQTSLVADSECEKKLSEVTTGMLKVFEYAQEARGVRFSRRLAVKRFRLRQQQMNDENTPPRGVQPPPPPPPLPTGAMPPPPPPLPPPLITGGSATLSLPTKSIALRDKNLTVTPTQNDTMTLTRASIKKKHHGSMSSLCSINDELLSGNPLKRLRATGHVRSPGGTPMFKEGRKSTMNTPDSLHWKSPLGSSEPLSRALLRILEHKFRNIRSPTPSPVVSPANALSSSFQDFSP</sequence>
<keyword evidence="3" id="KW-1185">Reference proteome</keyword>
<protein>
    <recommendedName>
        <fullName evidence="4">WH2 domain-containing protein</fullName>
    </recommendedName>
</protein>
<dbReference type="Proteomes" id="UP001209878">
    <property type="component" value="Unassembled WGS sequence"/>
</dbReference>
<feature type="region of interest" description="Disordered" evidence="1">
    <location>
        <begin position="159"/>
        <end position="204"/>
    </location>
</feature>
<feature type="region of interest" description="Disordered" evidence="1">
    <location>
        <begin position="320"/>
        <end position="343"/>
    </location>
</feature>
<feature type="compositionally biased region" description="Pro residues" evidence="1">
    <location>
        <begin position="171"/>
        <end position="197"/>
    </location>
</feature>
<comment type="caution">
    <text evidence="2">The sequence shown here is derived from an EMBL/GenBank/DDBJ whole genome shotgun (WGS) entry which is preliminary data.</text>
</comment>
<evidence type="ECO:0008006" key="4">
    <source>
        <dbReference type="Google" id="ProtNLM"/>
    </source>
</evidence>
<organism evidence="2 3">
    <name type="scientific">Ridgeia piscesae</name>
    <name type="common">Tubeworm</name>
    <dbReference type="NCBI Taxonomy" id="27915"/>
    <lineage>
        <taxon>Eukaryota</taxon>
        <taxon>Metazoa</taxon>
        <taxon>Spiralia</taxon>
        <taxon>Lophotrochozoa</taxon>
        <taxon>Annelida</taxon>
        <taxon>Polychaeta</taxon>
        <taxon>Sedentaria</taxon>
        <taxon>Canalipalpata</taxon>
        <taxon>Sabellida</taxon>
        <taxon>Siboglinidae</taxon>
        <taxon>Ridgeia</taxon>
    </lineage>
</organism>
<evidence type="ECO:0000313" key="2">
    <source>
        <dbReference type="EMBL" id="KAK2190645.1"/>
    </source>
</evidence>
<evidence type="ECO:0000313" key="3">
    <source>
        <dbReference type="Proteomes" id="UP001209878"/>
    </source>
</evidence>
<proteinExistence type="predicted"/>
<accession>A0AAD9UIJ7</accession>
<dbReference type="EMBL" id="JAODUO010000073">
    <property type="protein sequence ID" value="KAK2190645.1"/>
    <property type="molecule type" value="Genomic_DNA"/>
</dbReference>
<dbReference type="AlphaFoldDB" id="A0AAD9UIJ7"/>
<dbReference type="PANTHER" id="PTHR36867:SF1">
    <property type="entry name" value="RIKEN CDNA 2610318N02 GENE"/>
    <property type="match status" value="1"/>
</dbReference>
<name>A0AAD9UIJ7_RIDPI</name>
<reference evidence="2" key="1">
    <citation type="journal article" date="2023" name="Mol. Biol. Evol.">
        <title>Third-Generation Sequencing Reveals the Adaptive Role of the Epigenome in Three Deep-Sea Polychaetes.</title>
        <authorList>
            <person name="Perez M."/>
            <person name="Aroh O."/>
            <person name="Sun Y."/>
            <person name="Lan Y."/>
            <person name="Juniper S.K."/>
            <person name="Young C.R."/>
            <person name="Angers B."/>
            <person name="Qian P.Y."/>
        </authorList>
    </citation>
    <scope>NUCLEOTIDE SEQUENCE</scope>
    <source>
        <strain evidence="2">R07B-5</strain>
    </source>
</reference>